<keyword evidence="1" id="KW-0472">Membrane</keyword>
<dbReference type="PRINTS" id="PR00702">
    <property type="entry name" value="ACRIFLAVINRP"/>
</dbReference>
<accession>A0A5A9W062</accession>
<comment type="caution">
    <text evidence="2">The sequence shown here is derived from an EMBL/GenBank/DDBJ whole genome shotgun (WGS) entry which is preliminary data.</text>
</comment>
<dbReference type="Gene3D" id="3.30.2090.10">
    <property type="entry name" value="Multidrug efflux transporter AcrB TolC docking domain, DN and DC subdomains"/>
    <property type="match status" value="2"/>
</dbReference>
<sequence>MRIAGYAISRPLNTWLFILLCFLGGLWALFNIGRLEDPAFSVKNAVISTSYPGATAAEVEKEVTEVLESAIQQLAQLKRVTSKSKPGVSEITVEIQDKYKGDQIAQVWDELRRKVSDAQRRLPQGAGVPLVNDDFGDVFGIFYAVTAEGFSDREIRDLARFLRRELLTVPGVAKVQTAGEPEERIYVEISNERLSSLGLPVNLILNTLQSENEVTGSGEIRLADQRVRILSPQGFDSVRDIEQLRIGRPGHAEQLFLSDVAQVTRAPVEVPSHLIRFNGTPAFSLAVSGLSDANIVEVGRAVDAHLALLADRIPLGVELHPIYEQHQVVDEAINSFILSLLLSVVIVVGVLCLTMGWRPGLVVGLTLFLTVLGTLFFMAIFSIEMERISLGALIIAMGMLVDNAIVVAEGMLMNMQRGQRSQQAAEEAAARTQIPLLGATVIGIMAFAGIGLSPDTTGEFLFSLFAVISISLMLSWVLAITVTPLLGHYLFKRGSTPTEEADLYAGAGYRFYRGLLLTCLQRRRVTLLLLLGLTLASLVGFGQVKQSFFPPSNTPIFFVNYFLPQGSDLRATSRDLAEIEAWLLDLPEVESVAAFVGRGASRFMLTYSPEQPNPALGHLIVRTQSREQIPPLMARLAQVMPERFPAADIFTEQLMFGPGGGAKLEARFLGSDEVVLRALAEEAMQIFRSTPGVMDVRHNWRERVPVLLPELNEQRARLAGINREDVAMALQFATTGMVTGYYREGEERIPIQLRPPEAERLAVERLQDRLIWSPSDGAYVPMTQVVDPFRLSHEEALIHRRDRLRSLAVQANPQLGLGAPEVHARLRAQVEAIPLPAGYRLEWGGEYESSRNAQAGLAAQLPLSFLVMLVISILLFGRLRQPLIIWLIVPMSICGVTASLLLTGMPFSFTALLGFLSLSGMLMKNAIVLVDEIDERLREQALGWQSIADACVSRMRPVILAALTTILGMLPLLWDAFFASMAVTIMGGLAFATVLTLVAVPVLYAVVLKVKR</sequence>
<evidence type="ECO:0000313" key="3">
    <source>
        <dbReference type="Proteomes" id="UP000325302"/>
    </source>
</evidence>
<dbReference type="Gene3D" id="3.30.70.1440">
    <property type="entry name" value="Multidrug efflux transporter AcrB pore domain"/>
    <property type="match status" value="1"/>
</dbReference>
<keyword evidence="3" id="KW-1185">Reference proteome</keyword>
<name>A0A5A9W062_9GAMM</name>
<reference evidence="2 3" key="1">
    <citation type="submission" date="2019-03" db="EMBL/GenBank/DDBJ databases">
        <title>Nitrincola sp. nov. isolated from an Indian soda lake.</title>
        <authorList>
            <person name="Joshi A."/>
            <person name="Thite S.V."/>
            <person name="Joseph N."/>
            <person name="Dhotre D."/>
            <person name="Moorthy M."/>
            <person name="Shouche Y.S."/>
        </authorList>
    </citation>
    <scope>NUCLEOTIDE SEQUENCE [LARGE SCALE GENOMIC DNA]</scope>
    <source>
        <strain evidence="2 3">MEB193</strain>
    </source>
</reference>
<organism evidence="2 3">
    <name type="scientific">Nitrincola tapanii</name>
    <dbReference type="NCBI Taxonomy" id="1708751"/>
    <lineage>
        <taxon>Bacteria</taxon>
        <taxon>Pseudomonadati</taxon>
        <taxon>Pseudomonadota</taxon>
        <taxon>Gammaproteobacteria</taxon>
        <taxon>Oceanospirillales</taxon>
        <taxon>Oceanospirillaceae</taxon>
        <taxon>Nitrincola</taxon>
    </lineage>
</organism>
<proteinExistence type="predicted"/>
<feature type="transmembrane region" description="Helical" evidence="1">
    <location>
        <begin position="909"/>
        <end position="930"/>
    </location>
</feature>
<dbReference type="PANTHER" id="PTHR32063">
    <property type="match status" value="1"/>
</dbReference>
<evidence type="ECO:0000313" key="2">
    <source>
        <dbReference type="EMBL" id="KAA0873973.1"/>
    </source>
</evidence>
<dbReference type="PANTHER" id="PTHR32063:SF18">
    <property type="entry name" value="CATION EFFLUX SYSTEM PROTEIN"/>
    <property type="match status" value="1"/>
</dbReference>
<protein>
    <submittedName>
        <fullName evidence="2">Efflux RND transporter permease subunit</fullName>
    </submittedName>
</protein>
<dbReference type="GO" id="GO:0042910">
    <property type="term" value="F:xenobiotic transmembrane transporter activity"/>
    <property type="evidence" value="ECO:0007669"/>
    <property type="project" value="TreeGrafter"/>
</dbReference>
<dbReference type="SUPFAM" id="SSF82866">
    <property type="entry name" value="Multidrug efflux transporter AcrB transmembrane domain"/>
    <property type="match status" value="2"/>
</dbReference>
<feature type="transmembrane region" description="Helical" evidence="1">
    <location>
        <begin position="389"/>
        <end position="413"/>
    </location>
</feature>
<dbReference type="InterPro" id="IPR027463">
    <property type="entry name" value="AcrB_DN_DC_subdom"/>
</dbReference>
<keyword evidence="1" id="KW-1133">Transmembrane helix</keyword>
<feature type="transmembrane region" description="Helical" evidence="1">
    <location>
        <begin position="361"/>
        <end position="383"/>
    </location>
</feature>
<feature type="transmembrane region" description="Helical" evidence="1">
    <location>
        <begin position="985"/>
        <end position="1007"/>
    </location>
</feature>
<dbReference type="EMBL" id="SMRS01000008">
    <property type="protein sequence ID" value="KAA0873973.1"/>
    <property type="molecule type" value="Genomic_DNA"/>
</dbReference>
<dbReference type="Proteomes" id="UP000325302">
    <property type="component" value="Unassembled WGS sequence"/>
</dbReference>
<feature type="transmembrane region" description="Helical" evidence="1">
    <location>
        <begin position="336"/>
        <end position="354"/>
    </location>
</feature>
<dbReference type="Gene3D" id="3.30.70.1320">
    <property type="entry name" value="Multidrug efflux transporter AcrB pore domain like"/>
    <property type="match status" value="1"/>
</dbReference>
<dbReference type="SUPFAM" id="SSF82714">
    <property type="entry name" value="Multidrug efflux transporter AcrB TolC docking domain, DN and DC subdomains"/>
    <property type="match status" value="2"/>
</dbReference>
<feature type="transmembrane region" description="Helical" evidence="1">
    <location>
        <begin position="525"/>
        <end position="544"/>
    </location>
</feature>
<feature type="transmembrane region" description="Helical" evidence="1">
    <location>
        <begin position="434"/>
        <end position="454"/>
    </location>
</feature>
<dbReference type="Gene3D" id="1.20.1640.10">
    <property type="entry name" value="Multidrug efflux transporter AcrB transmembrane domain"/>
    <property type="match status" value="2"/>
</dbReference>
<dbReference type="Pfam" id="PF00873">
    <property type="entry name" value="ACR_tran"/>
    <property type="match status" value="1"/>
</dbReference>
<feature type="transmembrane region" description="Helical" evidence="1">
    <location>
        <begin position="958"/>
        <end position="979"/>
    </location>
</feature>
<dbReference type="AlphaFoldDB" id="A0A5A9W062"/>
<dbReference type="RefSeq" id="WP_149391625.1">
    <property type="nucleotide sequence ID" value="NZ_SMRS01000008.1"/>
</dbReference>
<gene>
    <name evidence="2" type="ORF">E1H14_11530</name>
</gene>
<feature type="transmembrane region" description="Helical" evidence="1">
    <location>
        <begin position="857"/>
        <end position="876"/>
    </location>
</feature>
<feature type="transmembrane region" description="Helical" evidence="1">
    <location>
        <begin position="460"/>
        <end position="486"/>
    </location>
</feature>
<dbReference type="GO" id="GO:0005886">
    <property type="term" value="C:plasma membrane"/>
    <property type="evidence" value="ECO:0007669"/>
    <property type="project" value="TreeGrafter"/>
</dbReference>
<feature type="transmembrane region" description="Helical" evidence="1">
    <location>
        <begin position="883"/>
        <end position="903"/>
    </location>
</feature>
<dbReference type="Gene3D" id="3.30.70.1430">
    <property type="entry name" value="Multidrug efflux transporter AcrB pore domain"/>
    <property type="match status" value="2"/>
</dbReference>
<dbReference type="OrthoDB" id="9757940at2"/>
<dbReference type="SUPFAM" id="SSF82693">
    <property type="entry name" value="Multidrug efflux transporter AcrB pore domain, PN1, PN2, PC1 and PC2 subdomains"/>
    <property type="match status" value="3"/>
</dbReference>
<evidence type="ECO:0000256" key="1">
    <source>
        <dbReference type="SAM" id="Phobius"/>
    </source>
</evidence>
<dbReference type="InterPro" id="IPR001036">
    <property type="entry name" value="Acrflvin-R"/>
</dbReference>
<feature type="transmembrane region" description="Helical" evidence="1">
    <location>
        <begin position="12"/>
        <end position="30"/>
    </location>
</feature>
<keyword evidence="1" id="KW-0812">Transmembrane</keyword>